<evidence type="ECO:0000313" key="2">
    <source>
        <dbReference type="EMBL" id="AYL93775.1"/>
    </source>
</evidence>
<evidence type="ECO:0000259" key="1">
    <source>
        <dbReference type="Pfam" id="PF05685"/>
    </source>
</evidence>
<dbReference type="SUPFAM" id="SSF52980">
    <property type="entry name" value="Restriction endonuclease-like"/>
    <property type="match status" value="1"/>
</dbReference>
<dbReference type="GO" id="GO:0004519">
    <property type="term" value="F:endonuclease activity"/>
    <property type="evidence" value="ECO:0007669"/>
    <property type="project" value="UniProtKB-KW"/>
</dbReference>
<dbReference type="EMBL" id="CP032869">
    <property type="protein sequence ID" value="AYL93775.1"/>
    <property type="molecule type" value="Genomic_DNA"/>
</dbReference>
<dbReference type="Pfam" id="PF05685">
    <property type="entry name" value="Uma2"/>
    <property type="match status" value="1"/>
</dbReference>
<dbReference type="RefSeq" id="WP_119407497.1">
    <property type="nucleotide sequence ID" value="NZ_CP032869.1"/>
</dbReference>
<dbReference type="Gene3D" id="3.90.1570.10">
    <property type="entry name" value="tt1808, chain A"/>
    <property type="match status" value="1"/>
</dbReference>
<dbReference type="InterPro" id="IPR011335">
    <property type="entry name" value="Restrct_endonuc-II-like"/>
</dbReference>
<proteinExistence type="predicted"/>
<keyword evidence="2" id="KW-0255">Endonuclease</keyword>
<organism evidence="2 3">
    <name type="scientific">Mucilaginibacter celer</name>
    <dbReference type="NCBI Taxonomy" id="2305508"/>
    <lineage>
        <taxon>Bacteria</taxon>
        <taxon>Pseudomonadati</taxon>
        <taxon>Bacteroidota</taxon>
        <taxon>Sphingobacteriia</taxon>
        <taxon>Sphingobacteriales</taxon>
        <taxon>Sphingobacteriaceae</taxon>
        <taxon>Mucilaginibacter</taxon>
    </lineage>
</organism>
<dbReference type="AlphaFoldDB" id="A0A494VR06"/>
<dbReference type="InterPro" id="IPR012296">
    <property type="entry name" value="Nuclease_put_TT1808"/>
</dbReference>
<dbReference type="KEGG" id="muh:HYN43_000020"/>
<dbReference type="InterPro" id="IPR008538">
    <property type="entry name" value="Uma2"/>
</dbReference>
<name>A0A494VR06_9SPHI</name>
<dbReference type="PANTHER" id="PTHR34107:SF4">
    <property type="entry name" value="SLL1222 PROTEIN"/>
    <property type="match status" value="1"/>
</dbReference>
<accession>A0A494VR06</accession>
<dbReference type="OrthoDB" id="9808428at2"/>
<dbReference type="CDD" id="cd06260">
    <property type="entry name" value="DUF820-like"/>
    <property type="match status" value="1"/>
</dbReference>
<gene>
    <name evidence="2" type="ORF">HYN43_000020</name>
</gene>
<dbReference type="Proteomes" id="UP000270046">
    <property type="component" value="Chromosome"/>
</dbReference>
<sequence length="176" mass="19873">MKNIPYIPKTTMEVFKLLPEGTLCEVINNALYVSPSPTTDHQRILFDLAYQLRSAITNTGLGEVFIAPCDVYLDAEQSVVQPDIIFIRHDHKNLIQRKGIFGSPDLVIEILSSNKNYDKEKKFELYERNGVAEYIVVDADNKEVLHYLLVNGKYETQSDSASGKMVISQTALTIAF</sequence>
<feature type="domain" description="Putative restriction endonuclease" evidence="1">
    <location>
        <begin position="18"/>
        <end position="172"/>
    </location>
</feature>
<keyword evidence="2" id="KW-0540">Nuclease</keyword>
<dbReference type="PANTHER" id="PTHR34107">
    <property type="entry name" value="SLL0198 PROTEIN-RELATED"/>
    <property type="match status" value="1"/>
</dbReference>
<reference evidence="2 3" key="1">
    <citation type="submission" date="2018-10" db="EMBL/GenBank/DDBJ databases">
        <title>Genome sequencing of Mucilaginibacter sp. HYN0043.</title>
        <authorList>
            <person name="Kim M."/>
            <person name="Yi H."/>
        </authorList>
    </citation>
    <scope>NUCLEOTIDE SEQUENCE [LARGE SCALE GENOMIC DNA]</scope>
    <source>
        <strain evidence="2 3">HYN0043</strain>
    </source>
</reference>
<protein>
    <submittedName>
        <fullName evidence="2">Uma2 family endonuclease</fullName>
    </submittedName>
</protein>
<evidence type="ECO:0000313" key="3">
    <source>
        <dbReference type="Proteomes" id="UP000270046"/>
    </source>
</evidence>
<keyword evidence="2" id="KW-0378">Hydrolase</keyword>
<keyword evidence="3" id="KW-1185">Reference proteome</keyword>